<dbReference type="Proteomes" id="UP001494672">
    <property type="component" value="Unassembled WGS sequence"/>
</dbReference>
<dbReference type="CDD" id="cd09641">
    <property type="entry name" value="Cas3''_I"/>
    <property type="match status" value="1"/>
</dbReference>
<keyword evidence="6" id="KW-0378">Hydrolase</keyword>
<evidence type="ECO:0000259" key="11">
    <source>
        <dbReference type="PROSITE" id="PS51643"/>
    </source>
</evidence>
<keyword evidence="4" id="KW-0479">Metal-binding</keyword>
<comment type="similarity">
    <text evidence="2">In the central section; belongs to the CRISPR-associated helicase Cas3 family.</text>
</comment>
<dbReference type="Pfam" id="PF00270">
    <property type="entry name" value="DEAD"/>
    <property type="match status" value="1"/>
</dbReference>
<dbReference type="InterPro" id="IPR054712">
    <property type="entry name" value="Cas3-like_dom"/>
</dbReference>
<dbReference type="InterPro" id="IPR014001">
    <property type="entry name" value="Helicase_ATP-bd"/>
</dbReference>
<name>A0ABV1I6E3_9FIRM</name>
<organism evidence="12 13">
    <name type="scientific">Coprococcus aceti</name>
    <dbReference type="NCBI Taxonomy" id="2981786"/>
    <lineage>
        <taxon>Bacteria</taxon>
        <taxon>Bacillati</taxon>
        <taxon>Bacillota</taxon>
        <taxon>Clostridia</taxon>
        <taxon>Lachnospirales</taxon>
        <taxon>Lachnospiraceae</taxon>
        <taxon>Coprococcus</taxon>
    </lineage>
</organism>
<evidence type="ECO:0000256" key="4">
    <source>
        <dbReference type="ARBA" id="ARBA00022723"/>
    </source>
</evidence>
<dbReference type="InterPro" id="IPR001650">
    <property type="entry name" value="Helicase_C-like"/>
</dbReference>
<evidence type="ECO:0000256" key="6">
    <source>
        <dbReference type="ARBA" id="ARBA00022801"/>
    </source>
</evidence>
<dbReference type="Gene3D" id="3.40.50.300">
    <property type="entry name" value="P-loop containing nucleotide triphosphate hydrolases"/>
    <property type="match status" value="2"/>
</dbReference>
<evidence type="ECO:0000256" key="1">
    <source>
        <dbReference type="ARBA" id="ARBA00006847"/>
    </source>
</evidence>
<protein>
    <submittedName>
        <fullName evidence="12">CRISPR-associated helicase Cas3</fullName>
    </submittedName>
</protein>
<evidence type="ECO:0000256" key="3">
    <source>
        <dbReference type="ARBA" id="ARBA00022722"/>
    </source>
</evidence>
<evidence type="ECO:0000256" key="9">
    <source>
        <dbReference type="ARBA" id="ARBA00023118"/>
    </source>
</evidence>
<dbReference type="InterPro" id="IPR027417">
    <property type="entry name" value="P-loop_NTPase"/>
</dbReference>
<proteinExistence type="inferred from homology"/>
<dbReference type="PANTHER" id="PTHR47963:SF9">
    <property type="entry name" value="CRISPR-ASSOCIATED ENDONUCLEASE_HELICASE CAS3"/>
    <property type="match status" value="1"/>
</dbReference>
<dbReference type="SUPFAM" id="SSF52540">
    <property type="entry name" value="P-loop containing nucleoside triphosphate hydrolases"/>
    <property type="match status" value="1"/>
</dbReference>
<accession>A0ABV1I6E3</accession>
<comment type="caution">
    <text evidence="12">The sequence shown here is derived from an EMBL/GenBank/DDBJ whole genome shotgun (WGS) entry which is preliminary data.</text>
</comment>
<evidence type="ECO:0000313" key="12">
    <source>
        <dbReference type="EMBL" id="MEQ2591780.1"/>
    </source>
</evidence>
<evidence type="ECO:0000256" key="2">
    <source>
        <dbReference type="ARBA" id="ARBA00009046"/>
    </source>
</evidence>
<dbReference type="RefSeq" id="WP_173796140.1">
    <property type="nucleotide sequence ID" value="NZ_JBBNGJ010000001.1"/>
</dbReference>
<dbReference type="NCBIfam" id="TIGR01596">
    <property type="entry name" value="cas3_HD"/>
    <property type="match status" value="1"/>
</dbReference>
<dbReference type="EMBL" id="JBBNGJ010000001">
    <property type="protein sequence ID" value="MEQ2591780.1"/>
    <property type="molecule type" value="Genomic_DNA"/>
</dbReference>
<keyword evidence="3" id="KW-0540">Nuclease</keyword>
<dbReference type="InterPro" id="IPR006474">
    <property type="entry name" value="Helicase_Cas3_CRISPR-ass_core"/>
</dbReference>
<dbReference type="Pfam" id="PF22590">
    <property type="entry name" value="Cas3-like_C_2"/>
    <property type="match status" value="1"/>
</dbReference>
<dbReference type="SMART" id="SM00490">
    <property type="entry name" value="HELICc"/>
    <property type="match status" value="1"/>
</dbReference>
<dbReference type="PROSITE" id="PS51192">
    <property type="entry name" value="HELICASE_ATP_BIND_1"/>
    <property type="match status" value="1"/>
</dbReference>
<sequence>MEYYAKSVEKGLPKDKIDKIVENTVALINEYDENVYSELISKLKNYLKNIDSKLSDKGQKTLVAHTQEILACAEKFFDIYGTYFTDKEKYLITKACEWHDVGKVNLVFQSIVNPNIHLASDVAQIPHGFLSALSVSKKKICAEMMGNNLELLKDDFRILVSAIYYHHDRDDVYTNNYIEKYAEKWYIDEIEKYLGEERFKLKRTNRNKLLFSDASDVQLESISISENIWCKYMLVKGMLNKFDWTVSSGYEEAELGVDIFEKKLCKNIEIKMQGSLRPAQEYMKDNSDKNVVVIAPTGSGKTEAALLWLNGDKGFYTLPLRVSANAIYERIKYKYEFENTAILHSNSLSYYSSSNSDAIGDQQKRYERAKLLAYPLTVCTVDQLLKFVYKFPGTEVFAATLKYSKLIVDEIQAYSPKIVAALIYGLTEINKMGGKFAIITATFPPVMSYFMNKYGFLEDRDYVYQDFSASAMNDRHRIKMVDGDLDIDKIVEEGQQKKVLVICNTVTKAQKLYMDIIESGMCCDLLHSRYINRHRRILENKIMDFSKDESAIGIWITTQIVEASLDIDFDVLFTEMATADSLLQRMGRCNRAGYKSTDQPNVYVYVNKSGVKDKGKRGIYDGDIYERSIKMLQRYDGELMSETDKRNYINDVYDVKEIEGTWYFKTIKENLREYENLKPLDYNSKKDVDDDFREINSITLIPDDEYYNNCDIIEKEIELLQTPRVDSAIRQLIRSDILDRTLSLNLYSNKYGVDGIDACIEGTNIHRTSMRYEFDEETGTGIGLDLFNKNDEDNFL</sequence>
<feature type="domain" description="Helicase ATP-binding" evidence="10">
    <location>
        <begin position="282"/>
        <end position="461"/>
    </location>
</feature>
<dbReference type="SUPFAM" id="SSF159006">
    <property type="entry name" value="YopX-like"/>
    <property type="match status" value="1"/>
</dbReference>
<dbReference type="PROSITE" id="PS51643">
    <property type="entry name" value="HD_CAS3"/>
    <property type="match status" value="1"/>
</dbReference>
<dbReference type="Gene3D" id="1.10.3210.30">
    <property type="match status" value="1"/>
</dbReference>
<dbReference type="InterPro" id="IPR006483">
    <property type="entry name" value="CRISPR-assoc_Cas3_HD"/>
</dbReference>
<reference evidence="12 13" key="1">
    <citation type="submission" date="2024-04" db="EMBL/GenBank/DDBJ databases">
        <title>Human intestinal bacterial collection.</title>
        <authorList>
            <person name="Pauvert C."/>
            <person name="Hitch T.C.A."/>
            <person name="Clavel T."/>
        </authorList>
    </citation>
    <scope>NUCLEOTIDE SEQUENCE [LARGE SCALE GENOMIC DNA]</scope>
    <source>
        <strain evidence="12 13">CLA-AA-H181</strain>
    </source>
</reference>
<evidence type="ECO:0000259" key="10">
    <source>
        <dbReference type="PROSITE" id="PS51192"/>
    </source>
</evidence>
<gene>
    <name evidence="12" type="primary">cas3</name>
    <name evidence="12" type="ORF">AAAU18_02480</name>
</gene>
<dbReference type="SMART" id="SM00487">
    <property type="entry name" value="DEXDc"/>
    <property type="match status" value="1"/>
</dbReference>
<evidence type="ECO:0000256" key="7">
    <source>
        <dbReference type="ARBA" id="ARBA00022806"/>
    </source>
</evidence>
<evidence type="ECO:0000256" key="8">
    <source>
        <dbReference type="ARBA" id="ARBA00022840"/>
    </source>
</evidence>
<dbReference type="InterPro" id="IPR038257">
    <property type="entry name" value="CRISPR-assoc_Cas3_HD_sf"/>
</dbReference>
<evidence type="ECO:0000313" key="13">
    <source>
        <dbReference type="Proteomes" id="UP001494672"/>
    </source>
</evidence>
<dbReference type="PANTHER" id="PTHR47963">
    <property type="entry name" value="DEAD-BOX ATP-DEPENDENT RNA HELICASE 47, MITOCHONDRIAL"/>
    <property type="match status" value="1"/>
</dbReference>
<comment type="similarity">
    <text evidence="1">In the N-terminal section; belongs to the CRISPR-associated nuclease Cas3-HD family.</text>
</comment>
<keyword evidence="13" id="KW-1185">Reference proteome</keyword>
<dbReference type="NCBIfam" id="TIGR01587">
    <property type="entry name" value="cas3_core"/>
    <property type="match status" value="1"/>
</dbReference>
<keyword evidence="9" id="KW-0051">Antiviral defense</keyword>
<keyword evidence="8" id="KW-0067">ATP-binding</keyword>
<keyword evidence="7" id="KW-0347">Helicase</keyword>
<dbReference type="InterPro" id="IPR050547">
    <property type="entry name" value="DEAD_box_RNA_helicases"/>
</dbReference>
<keyword evidence="5" id="KW-0547">Nucleotide-binding</keyword>
<evidence type="ECO:0000256" key="5">
    <source>
        <dbReference type="ARBA" id="ARBA00022741"/>
    </source>
</evidence>
<feature type="domain" description="HD Cas3-type" evidence="11">
    <location>
        <begin position="55"/>
        <end position="245"/>
    </location>
</feature>
<dbReference type="InterPro" id="IPR011545">
    <property type="entry name" value="DEAD/DEAH_box_helicase_dom"/>
</dbReference>